<dbReference type="GO" id="GO:0000166">
    <property type="term" value="F:nucleotide binding"/>
    <property type="evidence" value="ECO:0007669"/>
    <property type="project" value="InterPro"/>
</dbReference>
<accession>A0A839ET21</accession>
<dbReference type="Gene3D" id="3.40.50.720">
    <property type="entry name" value="NAD(P)-binding Rossmann-like Domain"/>
    <property type="match status" value="1"/>
</dbReference>
<keyword evidence="1" id="KW-0560">Oxidoreductase</keyword>
<dbReference type="PANTHER" id="PTHR43818">
    <property type="entry name" value="BCDNA.GH03377"/>
    <property type="match status" value="1"/>
</dbReference>
<dbReference type="AlphaFoldDB" id="A0A839ET21"/>
<dbReference type="Gene3D" id="3.30.360.10">
    <property type="entry name" value="Dihydrodipicolinate Reductase, domain 2"/>
    <property type="match status" value="1"/>
</dbReference>
<dbReference type="Pfam" id="PF22725">
    <property type="entry name" value="GFO_IDH_MocA_C3"/>
    <property type="match status" value="1"/>
</dbReference>
<dbReference type="EMBL" id="JACGXN010000004">
    <property type="protein sequence ID" value="MBA8879577.1"/>
    <property type="molecule type" value="Genomic_DNA"/>
</dbReference>
<dbReference type="Pfam" id="PF01408">
    <property type="entry name" value="GFO_IDH_MocA"/>
    <property type="match status" value="1"/>
</dbReference>
<evidence type="ECO:0000313" key="4">
    <source>
        <dbReference type="EMBL" id="MBA8879577.1"/>
    </source>
</evidence>
<evidence type="ECO:0000256" key="1">
    <source>
        <dbReference type="ARBA" id="ARBA00023002"/>
    </source>
</evidence>
<dbReference type="SUPFAM" id="SSF51735">
    <property type="entry name" value="NAD(P)-binding Rossmann-fold domains"/>
    <property type="match status" value="1"/>
</dbReference>
<protein>
    <submittedName>
        <fullName evidence="4">Putative dehydrogenase</fullName>
    </submittedName>
</protein>
<gene>
    <name evidence="4" type="ORF">FHW16_003296</name>
</gene>
<evidence type="ECO:0000313" key="5">
    <source>
        <dbReference type="Proteomes" id="UP000549052"/>
    </source>
</evidence>
<dbReference type="InterPro" id="IPR050463">
    <property type="entry name" value="Gfo/Idh/MocA_oxidrdct_glycsds"/>
</dbReference>
<dbReference type="InterPro" id="IPR055170">
    <property type="entry name" value="GFO_IDH_MocA-like_dom"/>
</dbReference>
<evidence type="ECO:0000259" key="3">
    <source>
        <dbReference type="Pfam" id="PF22725"/>
    </source>
</evidence>
<name>A0A839ET21_9HYPH</name>
<dbReference type="InterPro" id="IPR000683">
    <property type="entry name" value="Gfo/Idh/MocA-like_OxRdtase_N"/>
</dbReference>
<dbReference type="RefSeq" id="WP_182550209.1">
    <property type="nucleotide sequence ID" value="NZ_JACGXN010000004.1"/>
</dbReference>
<proteinExistence type="predicted"/>
<dbReference type="InterPro" id="IPR036291">
    <property type="entry name" value="NAD(P)-bd_dom_sf"/>
</dbReference>
<dbReference type="GO" id="GO:0016491">
    <property type="term" value="F:oxidoreductase activity"/>
    <property type="evidence" value="ECO:0007669"/>
    <property type="project" value="UniProtKB-KW"/>
</dbReference>
<reference evidence="4 5" key="1">
    <citation type="submission" date="2020-07" db="EMBL/GenBank/DDBJ databases">
        <title>Genomic Encyclopedia of Type Strains, Phase IV (KMG-V): Genome sequencing to study the core and pangenomes of soil and plant-associated prokaryotes.</title>
        <authorList>
            <person name="Whitman W."/>
        </authorList>
    </citation>
    <scope>NUCLEOTIDE SEQUENCE [LARGE SCALE GENOMIC DNA]</scope>
    <source>
        <strain evidence="4 5">AN3</strain>
    </source>
</reference>
<feature type="domain" description="GFO/IDH/MocA-like oxidoreductase" evidence="3">
    <location>
        <begin position="135"/>
        <end position="262"/>
    </location>
</feature>
<sequence length="342" mass="38236">MSKPLKFAAIGIDHRHIFGQSEKMMNVGAEFVGWWTEGTPETLDSFIKRFPDVPRAATREQLLNNPEIDLVLIADVPFLRADRAIEAMDHGKDVMVDKPGCTTLEQLEAIKDAVIRTGRIWSVDFSERFEVPCVTKAAELVQAGAIGKVVQTVGLGPHRLNRHLRPQWFFEREKYGGILCDIASHQIDQFLFFTGSEDAEILFAEVANHANPDDPGLQDFGCLALRSDKGHCYIRVDWYTPDALPTWGDGRLTILGTEGYIELRKYVDVARDNGTDHLYLVNGTRCERIDASDAGLPYFAKLADDIRNRTSDAMPQAHAFKVTELAIKAQLLAEATAGKRHD</sequence>
<dbReference type="SUPFAM" id="SSF55347">
    <property type="entry name" value="Glyceraldehyde-3-phosphate dehydrogenase-like, C-terminal domain"/>
    <property type="match status" value="1"/>
</dbReference>
<keyword evidence="5" id="KW-1185">Reference proteome</keyword>
<feature type="domain" description="Gfo/Idh/MocA-like oxidoreductase N-terminal" evidence="2">
    <location>
        <begin position="48"/>
        <end position="125"/>
    </location>
</feature>
<evidence type="ECO:0000259" key="2">
    <source>
        <dbReference type="Pfam" id="PF01408"/>
    </source>
</evidence>
<dbReference type="PANTHER" id="PTHR43818:SF11">
    <property type="entry name" value="BCDNA.GH03377"/>
    <property type="match status" value="1"/>
</dbReference>
<dbReference type="Proteomes" id="UP000549052">
    <property type="component" value="Unassembled WGS sequence"/>
</dbReference>
<comment type="caution">
    <text evidence="4">The sequence shown here is derived from an EMBL/GenBank/DDBJ whole genome shotgun (WGS) entry which is preliminary data.</text>
</comment>
<organism evidence="4 5">
    <name type="scientific">Phyllobacterium myrsinacearum</name>
    <dbReference type="NCBI Taxonomy" id="28101"/>
    <lineage>
        <taxon>Bacteria</taxon>
        <taxon>Pseudomonadati</taxon>
        <taxon>Pseudomonadota</taxon>
        <taxon>Alphaproteobacteria</taxon>
        <taxon>Hyphomicrobiales</taxon>
        <taxon>Phyllobacteriaceae</taxon>
        <taxon>Phyllobacterium</taxon>
    </lineage>
</organism>